<evidence type="ECO:0008006" key="4">
    <source>
        <dbReference type="Google" id="ProtNLM"/>
    </source>
</evidence>
<dbReference type="SUPFAM" id="SSF56784">
    <property type="entry name" value="HAD-like"/>
    <property type="match status" value="1"/>
</dbReference>
<dbReference type="HOGENOM" id="CLU_058495_1_0_1"/>
<dbReference type="InterPro" id="IPR036412">
    <property type="entry name" value="HAD-like_sf"/>
</dbReference>
<dbReference type="InterPro" id="IPR006384">
    <property type="entry name" value="HAD_hydro_PyrdxlP_Pase-like"/>
</dbReference>
<keyword evidence="1" id="KW-0378">Hydrolase</keyword>
<dbReference type="InterPro" id="IPR023214">
    <property type="entry name" value="HAD_sf"/>
</dbReference>
<gene>
    <name evidence="2" type="primary">TPHA0O00700</name>
    <name evidence="2" type="ordered locus">TPHA_0O00700</name>
</gene>
<dbReference type="NCBIfam" id="TIGR01489">
    <property type="entry name" value="DKMTPPase-SF"/>
    <property type="match status" value="1"/>
</dbReference>
<evidence type="ECO:0000313" key="2">
    <source>
        <dbReference type="EMBL" id="CCE66039.1"/>
    </source>
</evidence>
<sequence>MVKSVIFTDFDGTITLQDSNDHLVDSTGIGKERRLKIFEGIIDGSKTFREAFTEMMDSVKLPYEDCIKILEKDISLDPGFKDTFNWAQENNVPIIVVSSGTAAIIRHLIGKFLGEENLDKLDIVANDIEYSDDGEWHVKYRDETGFGHDKSRTITEYKNKFEAQLKAGEERPTYFYCGDGVSDLSAAKECDLLFARAGKDLITYCKNENVPYHEFTTFADILAGMKQVLNGEKTVVQLMDN</sequence>
<dbReference type="GeneID" id="11530551"/>
<dbReference type="GO" id="GO:0000121">
    <property type="term" value="F:sn-glycerol 1-phosphatase activity"/>
    <property type="evidence" value="ECO:0007669"/>
    <property type="project" value="EnsemblFungi"/>
</dbReference>
<proteinExistence type="predicted"/>
<dbReference type="GO" id="GO:0050286">
    <property type="term" value="F:sorbitol-6-phosphatase activity"/>
    <property type="evidence" value="ECO:0007669"/>
    <property type="project" value="EnsemblFungi"/>
</dbReference>
<dbReference type="Gene3D" id="3.40.50.1000">
    <property type="entry name" value="HAD superfamily/HAD-like"/>
    <property type="match status" value="1"/>
</dbReference>
<protein>
    <recommendedName>
        <fullName evidence="4">2,3-diketo-5-methylthio-1-phosphopentane phosphatase</fullName>
    </recommendedName>
</protein>
<dbReference type="AlphaFoldDB" id="G8C1L1"/>
<dbReference type="InterPro" id="IPR050849">
    <property type="entry name" value="HAD-like_hydrolase_phosphatase"/>
</dbReference>
<dbReference type="Proteomes" id="UP000005666">
    <property type="component" value="Chromosome 15"/>
</dbReference>
<dbReference type="GO" id="GO:0043136">
    <property type="term" value="F:sn-glycerol 3-phosphatase activity"/>
    <property type="evidence" value="ECO:0007669"/>
    <property type="project" value="EnsemblFungi"/>
</dbReference>
<dbReference type="GO" id="GO:0110130">
    <property type="term" value="F:ribitol-5-phosphatase activity"/>
    <property type="evidence" value="ECO:0007669"/>
    <property type="project" value="EnsemblFungi"/>
</dbReference>
<name>G8C1L1_TETPH</name>
<evidence type="ECO:0000313" key="3">
    <source>
        <dbReference type="Proteomes" id="UP000005666"/>
    </source>
</evidence>
<keyword evidence="3" id="KW-1185">Reference proteome</keyword>
<organism evidence="2 3">
    <name type="scientific">Tetrapisispora phaffii (strain ATCC 24235 / CBS 4417 / NBRC 1672 / NRRL Y-8282 / UCD 70-5)</name>
    <name type="common">Yeast</name>
    <name type="synonym">Fabospora phaffii</name>
    <dbReference type="NCBI Taxonomy" id="1071381"/>
    <lineage>
        <taxon>Eukaryota</taxon>
        <taxon>Fungi</taxon>
        <taxon>Dikarya</taxon>
        <taxon>Ascomycota</taxon>
        <taxon>Saccharomycotina</taxon>
        <taxon>Saccharomycetes</taxon>
        <taxon>Saccharomycetales</taxon>
        <taxon>Saccharomycetaceae</taxon>
        <taxon>Tetrapisispora</taxon>
    </lineage>
</organism>
<accession>G8C1L1</accession>
<dbReference type="eggNOG" id="ENOG502QRU0">
    <property type="taxonomic scope" value="Eukaryota"/>
</dbReference>
<dbReference type="NCBIfam" id="TIGR01488">
    <property type="entry name" value="HAD-SF-IB"/>
    <property type="match status" value="1"/>
</dbReference>
<dbReference type="PANTHER" id="PTHR28181:SF2">
    <property type="entry name" value="PHOSPHORIC MONOESTER HYDROLASE"/>
    <property type="match status" value="1"/>
</dbReference>
<dbReference type="STRING" id="1071381.G8C1L1"/>
<reference evidence="2 3" key="1">
    <citation type="journal article" date="2011" name="Proc. Natl. Acad. Sci. U.S.A.">
        <title>Evolutionary erosion of yeast sex chromosomes by mating-type switching accidents.</title>
        <authorList>
            <person name="Gordon J.L."/>
            <person name="Armisen D."/>
            <person name="Proux-Wera E."/>
            <person name="Oheigeartaigh S.S."/>
            <person name="Byrne K.P."/>
            <person name="Wolfe K.H."/>
        </authorList>
    </citation>
    <scope>NUCLEOTIDE SEQUENCE [LARGE SCALE GENOMIC DNA]</scope>
    <source>
        <strain evidence="3">ATCC 24235 / CBS 4417 / NBRC 1672 / NRRL Y-8282 / UCD 70-5</strain>
    </source>
</reference>
<dbReference type="OMA" id="VPFHEFD"/>
<dbReference type="Gene3D" id="3.90.1470.20">
    <property type="match status" value="1"/>
</dbReference>
<dbReference type="EMBL" id="HE612870">
    <property type="protein sequence ID" value="CCE66039.1"/>
    <property type="molecule type" value="Genomic_DNA"/>
</dbReference>
<dbReference type="KEGG" id="tpf:TPHA_0O00700"/>
<dbReference type="RefSeq" id="XP_003688473.1">
    <property type="nucleotide sequence ID" value="XM_003688425.1"/>
</dbReference>
<dbReference type="OrthoDB" id="10014216at2759"/>
<dbReference type="PANTHER" id="PTHR28181">
    <property type="entry name" value="UPF0655 PROTEIN YCR015C"/>
    <property type="match status" value="1"/>
</dbReference>
<dbReference type="GO" id="GO:0052646">
    <property type="term" value="P:alditol phosphate metabolic process"/>
    <property type="evidence" value="ECO:0007669"/>
    <property type="project" value="EnsemblFungi"/>
</dbReference>
<dbReference type="Pfam" id="PF12710">
    <property type="entry name" value="HAD"/>
    <property type="match status" value="1"/>
</dbReference>
<evidence type="ECO:0000256" key="1">
    <source>
        <dbReference type="ARBA" id="ARBA00022801"/>
    </source>
</evidence>